<evidence type="ECO:0000313" key="2">
    <source>
        <dbReference type="EMBL" id="PWI70641.1"/>
    </source>
</evidence>
<dbReference type="Proteomes" id="UP000245956">
    <property type="component" value="Unassembled WGS sequence"/>
</dbReference>
<evidence type="ECO:0000256" key="1">
    <source>
        <dbReference type="SAM" id="MobiDB-lite"/>
    </source>
</evidence>
<reference evidence="2 3" key="1">
    <citation type="journal article" date="2016" name="Front. Microbiol.">
        <title>Genome and transcriptome sequences reveal the specific parasitism of the nematophagous Purpureocillium lilacinum 36-1.</title>
        <authorList>
            <person name="Xie J."/>
            <person name="Li S."/>
            <person name="Mo C."/>
            <person name="Xiao X."/>
            <person name="Peng D."/>
            <person name="Wang G."/>
            <person name="Xiao Y."/>
        </authorList>
    </citation>
    <scope>NUCLEOTIDE SEQUENCE [LARGE SCALE GENOMIC DNA]</scope>
    <source>
        <strain evidence="2 3">36-1</strain>
    </source>
</reference>
<evidence type="ECO:0000313" key="3">
    <source>
        <dbReference type="Proteomes" id="UP000245956"/>
    </source>
</evidence>
<feature type="region of interest" description="Disordered" evidence="1">
    <location>
        <begin position="222"/>
        <end position="255"/>
    </location>
</feature>
<accession>A0A2U3E805</accession>
<dbReference type="AlphaFoldDB" id="A0A2U3E805"/>
<name>A0A2U3E805_PURLI</name>
<comment type="caution">
    <text evidence="2">The sequence shown here is derived from an EMBL/GenBank/DDBJ whole genome shotgun (WGS) entry which is preliminary data.</text>
</comment>
<feature type="region of interest" description="Disordered" evidence="1">
    <location>
        <begin position="160"/>
        <end position="186"/>
    </location>
</feature>
<dbReference type="EMBL" id="LCWV01000009">
    <property type="protein sequence ID" value="PWI70641.1"/>
    <property type="molecule type" value="Genomic_DNA"/>
</dbReference>
<sequence length="352" mass="37530">MELGSGLGRPGDGVLGVAGPSRAVGPVDREVSSAALRLGFIAGADAGRLSPALFPEPCWAEPRRVALANVIGGAWWFSTCIHGNSVIVAIFFFVDEWLVTDGVERWARDGRVVKHHLELKAFIGKGNRRDSGQDTLESSLPWCRGARLRRIGVGASALGTSPSRVGRHCQHPNPPTAFPPKPDGGGETLRHTGPIVAAVAIEPGHTRGTLCHRRHPPRAGLGWTGLGSWDSEPQGRTPSLDASGSHGNPPRRRAFARGRTGMAPATGNRLAPGSVVVVTKAAGPLLLPARIDWRLRWMRPQCPACVQHRVVFKSTAAPPHGRSWHAVSSNSIRILSFCRGHDGASIRQPPTS</sequence>
<proteinExistence type="predicted"/>
<organism evidence="2 3">
    <name type="scientific">Purpureocillium lilacinum</name>
    <name type="common">Paecilomyces lilacinus</name>
    <dbReference type="NCBI Taxonomy" id="33203"/>
    <lineage>
        <taxon>Eukaryota</taxon>
        <taxon>Fungi</taxon>
        <taxon>Dikarya</taxon>
        <taxon>Ascomycota</taxon>
        <taxon>Pezizomycotina</taxon>
        <taxon>Sordariomycetes</taxon>
        <taxon>Hypocreomycetidae</taxon>
        <taxon>Hypocreales</taxon>
        <taxon>Ophiocordycipitaceae</taxon>
        <taxon>Purpureocillium</taxon>
    </lineage>
</organism>
<gene>
    <name evidence="2" type="ORF">PCL_13040</name>
</gene>
<feature type="compositionally biased region" description="Polar residues" evidence="1">
    <location>
        <begin position="234"/>
        <end position="246"/>
    </location>
</feature>
<feature type="compositionally biased region" description="Pro residues" evidence="1">
    <location>
        <begin position="172"/>
        <end position="182"/>
    </location>
</feature>
<protein>
    <submittedName>
        <fullName evidence="2">Uncharacterized protein</fullName>
    </submittedName>
</protein>